<dbReference type="RefSeq" id="WP_182338202.1">
    <property type="nucleotide sequence ID" value="NZ_JACGXS010000001.1"/>
</dbReference>
<name>A0A7W3FKI6_9GAMM</name>
<sequence>MLTAVALAGCGDSTTMYRIDGARGDFCVPHSVDITPSRPGQSDVVHGGFALRGRCREGGDGCSGADGLISLAVMDQSDFGGWRFVDFRADAYIAKIAVSRIDQAQRLDATVLAIPDPSEDGAWFIWRQGDSPRQAVEGEDELMAACSFAAVHRGYICNRRLRGPDYAVVYSFMAGERLPTSFASQDKRVLDEIEWLRCE</sequence>
<evidence type="ECO:0000313" key="2">
    <source>
        <dbReference type="Proteomes" id="UP000547058"/>
    </source>
</evidence>
<comment type="caution">
    <text evidence="1">The sequence shown here is derived from an EMBL/GenBank/DDBJ whole genome shotgun (WGS) entry which is preliminary data.</text>
</comment>
<dbReference type="Proteomes" id="UP000547058">
    <property type="component" value="Unassembled WGS sequence"/>
</dbReference>
<evidence type="ECO:0000313" key="1">
    <source>
        <dbReference type="EMBL" id="MBA8681120.1"/>
    </source>
</evidence>
<accession>A0A7W3FKI6</accession>
<reference evidence="1 2" key="1">
    <citation type="submission" date="2020-08" db="EMBL/GenBank/DDBJ databases">
        <title>Stenotrophomonas tumulicola JCM 30961.</title>
        <authorList>
            <person name="Deng Y."/>
        </authorList>
    </citation>
    <scope>NUCLEOTIDE SEQUENCE [LARGE SCALE GENOMIC DNA]</scope>
    <source>
        <strain evidence="1 2">JCM 30961</strain>
    </source>
</reference>
<organism evidence="1 2">
    <name type="scientific">Stenotrophomonas tumulicola</name>
    <dbReference type="NCBI Taxonomy" id="1685415"/>
    <lineage>
        <taxon>Bacteria</taxon>
        <taxon>Pseudomonadati</taxon>
        <taxon>Pseudomonadota</taxon>
        <taxon>Gammaproteobacteria</taxon>
        <taxon>Lysobacterales</taxon>
        <taxon>Lysobacteraceae</taxon>
        <taxon>Stenotrophomonas</taxon>
    </lineage>
</organism>
<keyword evidence="2" id="KW-1185">Reference proteome</keyword>
<dbReference type="EMBL" id="JACGXS010000001">
    <property type="protein sequence ID" value="MBA8681120.1"/>
    <property type="molecule type" value="Genomic_DNA"/>
</dbReference>
<dbReference type="AlphaFoldDB" id="A0A7W3FKI6"/>
<gene>
    <name evidence="1" type="ORF">H4O11_04805</name>
</gene>
<proteinExistence type="predicted"/>
<protein>
    <submittedName>
        <fullName evidence="1">Uncharacterized protein</fullName>
    </submittedName>
</protein>